<dbReference type="SUPFAM" id="SSF51045">
    <property type="entry name" value="WW domain"/>
    <property type="match status" value="2"/>
</dbReference>
<keyword evidence="9" id="KW-0805">Transcription regulation</keyword>
<evidence type="ECO:0000256" key="6">
    <source>
        <dbReference type="ARBA" id="ARBA00022664"/>
    </source>
</evidence>
<dbReference type="PANTHER" id="PTHR21737">
    <property type="entry name" value="POLYGLUTAMINE BINDING PROTEIN 1/MARVEL MEMBRANE-ASSOCIATING DOMAIN CONTAINING 3"/>
    <property type="match status" value="1"/>
</dbReference>
<dbReference type="Gramene" id="MELO3C009780.2.1">
    <property type="protein sequence ID" value="MELO3C009780.2.1"/>
    <property type="gene ID" value="MELO3C009780.2"/>
</dbReference>
<evidence type="ECO:0000256" key="4">
    <source>
        <dbReference type="ARBA" id="ARBA00022553"/>
    </source>
</evidence>
<feature type="compositionally biased region" description="Basic and acidic residues" evidence="15">
    <location>
        <begin position="673"/>
        <end position="683"/>
    </location>
</feature>
<keyword evidence="7" id="KW-0677">Repeat</keyword>
<evidence type="ECO:0000256" key="10">
    <source>
        <dbReference type="ARBA" id="ARBA00023163"/>
    </source>
</evidence>
<feature type="region of interest" description="Disordered" evidence="15">
    <location>
        <begin position="13"/>
        <end position="34"/>
    </location>
</feature>
<dbReference type="GO" id="GO:0005737">
    <property type="term" value="C:cytoplasm"/>
    <property type="evidence" value="ECO:0007669"/>
    <property type="project" value="TreeGrafter"/>
</dbReference>
<feature type="compositionally biased region" description="Basic and acidic residues" evidence="15">
    <location>
        <begin position="645"/>
        <end position="664"/>
    </location>
</feature>
<reference evidence="17" key="1">
    <citation type="submission" date="2023-03" db="UniProtKB">
        <authorList>
            <consortium name="EnsemblPlants"/>
        </authorList>
    </citation>
    <scope>IDENTIFICATION</scope>
</reference>
<keyword evidence="5" id="KW-0399">Innate immunity</keyword>
<evidence type="ECO:0000259" key="16">
    <source>
        <dbReference type="PROSITE" id="PS50020"/>
    </source>
</evidence>
<keyword evidence="8" id="KW-0391">Immunity</keyword>
<dbReference type="GO" id="GO:0045087">
    <property type="term" value="P:innate immune response"/>
    <property type="evidence" value="ECO:0007669"/>
    <property type="project" value="UniProtKB-KW"/>
</dbReference>
<dbReference type="EnsemblPlants" id="MELO3C009780.2.1">
    <property type="protein sequence ID" value="MELO3C009780.2.1"/>
    <property type="gene ID" value="MELO3C009780.2"/>
</dbReference>
<organism evidence="17">
    <name type="scientific">Cucumis melo</name>
    <name type="common">Muskmelon</name>
    <dbReference type="NCBI Taxonomy" id="3656"/>
    <lineage>
        <taxon>Eukaryota</taxon>
        <taxon>Viridiplantae</taxon>
        <taxon>Streptophyta</taxon>
        <taxon>Embryophyta</taxon>
        <taxon>Tracheophyta</taxon>
        <taxon>Spermatophyta</taxon>
        <taxon>Magnoliopsida</taxon>
        <taxon>eudicotyledons</taxon>
        <taxon>Gunneridae</taxon>
        <taxon>Pentapetalae</taxon>
        <taxon>rosids</taxon>
        <taxon>fabids</taxon>
        <taxon>Cucurbitales</taxon>
        <taxon>Cucurbitaceae</taxon>
        <taxon>Benincaseae</taxon>
        <taxon>Cucumis</taxon>
    </lineage>
</organism>
<evidence type="ECO:0000256" key="11">
    <source>
        <dbReference type="ARBA" id="ARBA00023187"/>
    </source>
</evidence>
<comment type="subcellular location">
    <subcellularLocation>
        <location evidence="2">Cytoplasmic granule</location>
    </subcellularLocation>
    <subcellularLocation>
        <location evidence="1">Nucleus speckle</location>
    </subcellularLocation>
</comment>
<evidence type="ECO:0000256" key="14">
    <source>
        <dbReference type="ARBA" id="ARBA00046362"/>
    </source>
</evidence>
<dbReference type="GO" id="GO:0000380">
    <property type="term" value="P:alternative mRNA splicing, via spliceosome"/>
    <property type="evidence" value="ECO:0007669"/>
    <property type="project" value="TreeGrafter"/>
</dbReference>
<dbReference type="Gene3D" id="3.40.30.10">
    <property type="entry name" value="Glutaredoxin"/>
    <property type="match status" value="1"/>
</dbReference>
<evidence type="ECO:0000256" key="15">
    <source>
        <dbReference type="SAM" id="MobiDB-lite"/>
    </source>
</evidence>
<evidence type="ECO:0000256" key="13">
    <source>
        <dbReference type="ARBA" id="ARBA00042167"/>
    </source>
</evidence>
<comment type="subunit">
    <text evidence="14">Interacts with POU3F2/Brn-2, ATXN1, TXNL4A, HTT and AR. Interaction with ATXN1 correlates positively with the length of the polyglutamine tract. Interacts with RNA polymerase II large subunit in a phosphorylation-dependent manner. Forms a ternary complex with ATXN1 mutant and phosphorylated RNA polymerase II. Interacts (via C-terminus) with TXNL4A and CD2BP2. Interacts (via WW domain) with ATN1 and SF3B1, and may interact with additional splice factors. Interacts (via WW domain) with WBP11; Leading to reduce interaction between PQBP1 and TXNL4A. Interacts with CAPRIN1. Interacts with DDX1. Interacts with SFPQ. Interacts with KHSRP.</text>
</comment>
<keyword evidence="10" id="KW-0804">Transcription</keyword>
<dbReference type="CDD" id="cd00201">
    <property type="entry name" value="WW"/>
    <property type="match status" value="2"/>
</dbReference>
<evidence type="ECO:0000256" key="5">
    <source>
        <dbReference type="ARBA" id="ARBA00022588"/>
    </source>
</evidence>
<dbReference type="SMART" id="SM00456">
    <property type="entry name" value="WW"/>
    <property type="match status" value="2"/>
</dbReference>
<dbReference type="Pfam" id="PF00397">
    <property type="entry name" value="WW"/>
    <property type="match status" value="2"/>
</dbReference>
<dbReference type="PROSITE" id="PS50020">
    <property type="entry name" value="WW_DOMAIN_2"/>
    <property type="match status" value="2"/>
</dbReference>
<proteinExistence type="predicted"/>
<keyword evidence="11" id="KW-0508">mRNA splicing</keyword>
<dbReference type="AlphaFoldDB" id="A0A9I9CX93"/>
<feature type="domain" description="WW" evidence="16">
    <location>
        <begin position="498"/>
        <end position="532"/>
    </location>
</feature>
<feature type="domain" description="WW" evidence="16">
    <location>
        <begin position="467"/>
        <end position="487"/>
    </location>
</feature>
<dbReference type="Gene3D" id="2.20.70.10">
    <property type="match status" value="2"/>
</dbReference>
<accession>A0A9I9CX93</accession>
<dbReference type="GO" id="GO:0016607">
    <property type="term" value="C:nuclear speck"/>
    <property type="evidence" value="ECO:0007669"/>
    <property type="project" value="UniProtKB-SubCell"/>
</dbReference>
<evidence type="ECO:0000256" key="9">
    <source>
        <dbReference type="ARBA" id="ARBA00023015"/>
    </source>
</evidence>
<dbReference type="PROSITE" id="PS01159">
    <property type="entry name" value="WW_DOMAIN_1"/>
    <property type="match status" value="1"/>
</dbReference>
<dbReference type="InterPro" id="IPR001202">
    <property type="entry name" value="WW_dom"/>
</dbReference>
<feature type="region of interest" description="Disordered" evidence="15">
    <location>
        <begin position="451"/>
        <end position="494"/>
    </location>
</feature>
<evidence type="ECO:0000256" key="2">
    <source>
        <dbReference type="ARBA" id="ARBA00004463"/>
    </source>
</evidence>
<keyword evidence="12" id="KW-0539">Nucleus</keyword>
<feature type="region of interest" description="Disordered" evidence="15">
    <location>
        <begin position="757"/>
        <end position="788"/>
    </location>
</feature>
<protein>
    <recommendedName>
        <fullName evidence="3">Polyglutamine-binding protein 1</fullName>
    </recommendedName>
    <alternativeName>
        <fullName evidence="13">Polyglutamine tract-binding protein 1</fullName>
    </alternativeName>
</protein>
<name>A0A9I9CX93_CUCME</name>
<evidence type="ECO:0000256" key="3">
    <source>
        <dbReference type="ARBA" id="ARBA00021117"/>
    </source>
</evidence>
<evidence type="ECO:0000313" key="17">
    <source>
        <dbReference type="EnsemblPlants" id="MELO3C009780.2.1"/>
    </source>
</evidence>
<keyword evidence="6" id="KW-0507">mRNA processing</keyword>
<sequence length="788" mass="87605">MVLKHSTKTFRIGRRSPSNINKGRRRRRQRIGERTGRRIRFVGRFIGSFRPPFRNKTRYSQFEASFLIAGSAIFKFSRIPTSSRSITGKLSKLKVPAMPTSTTAIAGSGDSSNTIIGSSAEDKSLKESAAAQNEVQELEKFSKQIYPCQPGEAQCSVAISADQETNQSFGNDQNIVPHEGVFNNIAVSTSSNFRSNVDDGRDIEIAVQDAVLREQRIDLDIFKFLNLYTPIMMINDMEGMRQNPFLLHAWLKFKLIMKTKYVSFPRESVGADGLPAEQSDIFSERYDPSTIKGMQENVGAIRWRIWIPKLRFEALQMEHLLKITSEHRAEMAMKRGKLNLPEEDRWPLWDLNPCLKVPKFLHEALYLFVTFIIRPSRVNLSEKGNLEIGNGYGVPGGCASYGASKPGIVANGNNVTGQKIQGQVKEVEQSSAAKALPEYLKQKLRARGILKEDAEHSNPVEAKDPHSGVSYYYNESSGKSQWERPSELSSDTQLSSAVSLPEDWMEAIDQTSGLKYYYNMRTHITQWERPVASHQTTLTHSNDKVPGPWNDQTLEQSKCITCGSGMTLVQGSRYCNACTSGVSTSSTNGMWQDQSSEQNKCMGCGGWGLGLVQAWGYCNHCTRILSLPQCQYLPTNNISNQQKTENIKHSADPSIKKSATDRSKWKPPMGKGGKRESRKRSYSEDDELDPMDPSSYSDAPRGGWVVGLKGVQPRAADTTATLFAVATVSPYDGQLSFHGPLFQQRPYPSPGAVLRKNAEIASQTKKGSSHYAPISKRGDGSDGLGDAD</sequence>
<keyword evidence="4" id="KW-0597">Phosphoprotein</keyword>
<evidence type="ECO:0000256" key="12">
    <source>
        <dbReference type="ARBA" id="ARBA00023242"/>
    </source>
</evidence>
<dbReference type="PANTHER" id="PTHR21737:SF3">
    <property type="entry name" value="POLYGLUTAMINE-BINDING PROTEIN 1"/>
    <property type="match status" value="1"/>
</dbReference>
<dbReference type="InterPro" id="IPR036020">
    <property type="entry name" value="WW_dom_sf"/>
</dbReference>
<evidence type="ECO:0000256" key="1">
    <source>
        <dbReference type="ARBA" id="ARBA00004324"/>
    </source>
</evidence>
<evidence type="ECO:0000256" key="8">
    <source>
        <dbReference type="ARBA" id="ARBA00022859"/>
    </source>
</evidence>
<dbReference type="GO" id="GO:0043021">
    <property type="term" value="F:ribonucleoprotein complex binding"/>
    <property type="evidence" value="ECO:0007669"/>
    <property type="project" value="TreeGrafter"/>
</dbReference>
<feature type="region of interest" description="Disordered" evidence="15">
    <location>
        <begin position="644"/>
        <end position="701"/>
    </location>
</feature>
<feature type="compositionally biased region" description="Basic and acidic residues" evidence="15">
    <location>
        <begin position="451"/>
        <end position="466"/>
    </location>
</feature>
<evidence type="ECO:0000256" key="7">
    <source>
        <dbReference type="ARBA" id="ARBA00022737"/>
    </source>
</evidence>